<reference evidence="2 3" key="1">
    <citation type="submission" date="2017-01" db="EMBL/GenBank/DDBJ databases">
        <title>The cable genome- insights into the physiology and evolution of filamentous bacteria capable of sulfide oxidation via long distance electron transfer.</title>
        <authorList>
            <person name="Schreiber L."/>
            <person name="Bjerg J.T."/>
            <person name="Boggild A."/>
            <person name="Van De Vossenberg J."/>
            <person name="Meysman F."/>
            <person name="Nielsen L.P."/>
            <person name="Schramm A."/>
            <person name="Kjeldsen K.U."/>
        </authorList>
    </citation>
    <scope>NUCLEOTIDE SEQUENCE [LARGE SCALE GENOMIC DNA]</scope>
    <source>
        <strain evidence="2">MCF</strain>
    </source>
</reference>
<feature type="domain" description="DUF6869" evidence="1">
    <location>
        <begin position="29"/>
        <end position="112"/>
    </location>
</feature>
<evidence type="ECO:0000313" key="2">
    <source>
        <dbReference type="EMBL" id="RWX44284.1"/>
    </source>
</evidence>
<proteinExistence type="predicted"/>
<dbReference type="InterPro" id="IPR049221">
    <property type="entry name" value="DUF6869"/>
</dbReference>
<evidence type="ECO:0000259" key="1">
    <source>
        <dbReference type="Pfam" id="PF21746"/>
    </source>
</evidence>
<evidence type="ECO:0000313" key="3">
    <source>
        <dbReference type="Proteomes" id="UP000287853"/>
    </source>
</evidence>
<dbReference type="EMBL" id="MTKO01000098">
    <property type="protein sequence ID" value="RWX44284.1"/>
    <property type="molecule type" value="Genomic_DNA"/>
</dbReference>
<dbReference type="Proteomes" id="UP000287853">
    <property type="component" value="Unassembled WGS sequence"/>
</dbReference>
<organism evidence="2 3">
    <name type="scientific">Candidatus Electrothrix aarhusensis</name>
    <dbReference type="NCBI Taxonomy" id="1859131"/>
    <lineage>
        <taxon>Bacteria</taxon>
        <taxon>Pseudomonadati</taxon>
        <taxon>Thermodesulfobacteriota</taxon>
        <taxon>Desulfobulbia</taxon>
        <taxon>Desulfobulbales</taxon>
        <taxon>Desulfobulbaceae</taxon>
        <taxon>Candidatus Electrothrix</taxon>
    </lineage>
</organism>
<sequence>MTDQELAEMFLREYDDVQKSRKTPRQAILYVDTLVNNDPQNALELLATIIDSCKNNKELAYVAAGPLENLFVYHGYAIIDKIKEKADCSEKLQLALSGVWLDEDEDTIFFRWRELLELYKFVGDNPRQALRAAEFHTND</sequence>
<protein>
    <recommendedName>
        <fullName evidence="1">DUF6869 domain-containing protein</fullName>
    </recommendedName>
</protein>
<gene>
    <name evidence="2" type="ORF">H206_01894</name>
</gene>
<accession>A0A3S3QD10</accession>
<dbReference type="AlphaFoldDB" id="A0A3S3QD10"/>
<keyword evidence="3" id="KW-1185">Reference proteome</keyword>
<dbReference type="Pfam" id="PF21746">
    <property type="entry name" value="DUF6869"/>
    <property type="match status" value="1"/>
</dbReference>
<name>A0A3S3QD10_9BACT</name>
<comment type="caution">
    <text evidence="2">The sequence shown here is derived from an EMBL/GenBank/DDBJ whole genome shotgun (WGS) entry which is preliminary data.</text>
</comment>